<protein>
    <submittedName>
        <fullName evidence="2">Uncharacterized protein</fullName>
    </submittedName>
</protein>
<sequence length="112" mass="14035">MAESLSAEELEFLAKCEEELKDRFTEKDDDFMKVYNEEPLKPPILDSWWIPNSGRRFDRRNNRRHHPYERPEPRDRGFERRDDRRDHRGYHDYPRDHEDSGQGYRQRHRYHY</sequence>
<dbReference type="AlphaFoldDB" id="A0A9P0FUH3"/>
<dbReference type="GO" id="GO:0003723">
    <property type="term" value="F:RNA binding"/>
    <property type="evidence" value="ECO:0007669"/>
    <property type="project" value="InterPro"/>
</dbReference>
<dbReference type="OrthoDB" id="5875297at2759"/>
<evidence type="ECO:0000256" key="1">
    <source>
        <dbReference type="SAM" id="MobiDB-lite"/>
    </source>
</evidence>
<dbReference type="EMBL" id="LR824006">
    <property type="protein sequence ID" value="CAH0600419.1"/>
    <property type="molecule type" value="Genomic_DNA"/>
</dbReference>
<organism evidence="2 3">
    <name type="scientific">Chrysodeixis includens</name>
    <name type="common">Soybean looper</name>
    <name type="synonym">Pseudoplusia includens</name>
    <dbReference type="NCBI Taxonomy" id="689277"/>
    <lineage>
        <taxon>Eukaryota</taxon>
        <taxon>Metazoa</taxon>
        <taxon>Ecdysozoa</taxon>
        <taxon>Arthropoda</taxon>
        <taxon>Hexapoda</taxon>
        <taxon>Insecta</taxon>
        <taxon>Pterygota</taxon>
        <taxon>Neoptera</taxon>
        <taxon>Endopterygota</taxon>
        <taxon>Lepidoptera</taxon>
        <taxon>Glossata</taxon>
        <taxon>Ditrysia</taxon>
        <taxon>Noctuoidea</taxon>
        <taxon>Noctuidae</taxon>
        <taxon>Plusiinae</taxon>
        <taxon>Chrysodeixis</taxon>
    </lineage>
</organism>
<feature type="compositionally biased region" description="Basic and acidic residues" evidence="1">
    <location>
        <begin position="68"/>
        <end position="100"/>
    </location>
</feature>
<evidence type="ECO:0000313" key="2">
    <source>
        <dbReference type="EMBL" id="CAH0600419.1"/>
    </source>
</evidence>
<evidence type="ECO:0000313" key="3">
    <source>
        <dbReference type="Proteomes" id="UP001154114"/>
    </source>
</evidence>
<dbReference type="GO" id="GO:0106005">
    <property type="term" value="P:RNA 5'-cap (guanine-N7)-methylation"/>
    <property type="evidence" value="ECO:0007669"/>
    <property type="project" value="InterPro"/>
</dbReference>
<name>A0A9P0FUH3_CHRIL</name>
<dbReference type="Proteomes" id="UP001154114">
    <property type="component" value="Chromosome 3"/>
</dbReference>
<keyword evidence="3" id="KW-1185">Reference proteome</keyword>
<proteinExistence type="predicted"/>
<dbReference type="InterPro" id="IPR028271">
    <property type="entry name" value="RAMAC"/>
</dbReference>
<dbReference type="Pfam" id="PF15320">
    <property type="entry name" value="RAM"/>
    <property type="match status" value="1"/>
</dbReference>
<accession>A0A9P0FUH3</accession>
<gene>
    <name evidence="2" type="ORF">CINC_LOCUS9363</name>
</gene>
<reference evidence="2" key="1">
    <citation type="submission" date="2021-12" db="EMBL/GenBank/DDBJ databases">
        <authorList>
            <person name="King R."/>
        </authorList>
    </citation>
    <scope>NUCLEOTIDE SEQUENCE</scope>
</reference>
<feature type="region of interest" description="Disordered" evidence="1">
    <location>
        <begin position="51"/>
        <end position="112"/>
    </location>
</feature>
<dbReference type="GO" id="GO:0031533">
    <property type="term" value="C:mRNA capping enzyme complex"/>
    <property type="evidence" value="ECO:0007669"/>
    <property type="project" value="InterPro"/>
</dbReference>